<dbReference type="NCBIfam" id="NF001221">
    <property type="entry name" value="PRK00197.1"/>
    <property type="match status" value="1"/>
</dbReference>
<evidence type="ECO:0000256" key="15">
    <source>
        <dbReference type="ARBA" id="ARBA00049141"/>
    </source>
</evidence>
<dbReference type="GO" id="GO:0005739">
    <property type="term" value="C:mitochondrion"/>
    <property type="evidence" value="ECO:0007669"/>
    <property type="project" value="TreeGrafter"/>
</dbReference>
<dbReference type="InterPro" id="IPR041744">
    <property type="entry name" value="G5K_ProBA"/>
</dbReference>
<dbReference type="InterPro" id="IPR015590">
    <property type="entry name" value="Aldehyde_DH_dom"/>
</dbReference>
<protein>
    <submittedName>
        <fullName evidence="19">Pyrroline-5-carboxylate synthetase</fullName>
    </submittedName>
</protein>
<dbReference type="InterPro" id="IPR020593">
    <property type="entry name" value="G-glutamylP_reductase_CS"/>
</dbReference>
<comment type="pathway">
    <text evidence="2">Amino-acid biosynthesis; L-proline biosynthesis; L-glutamate 5-semialdehyde from L-glutamate: step 1/2.</text>
</comment>
<organism evidence="19 20">
    <name type="scientific">Penaeus vannamei</name>
    <name type="common">Whiteleg shrimp</name>
    <name type="synonym">Litopenaeus vannamei</name>
    <dbReference type="NCBI Taxonomy" id="6689"/>
    <lineage>
        <taxon>Eukaryota</taxon>
        <taxon>Metazoa</taxon>
        <taxon>Ecdysozoa</taxon>
        <taxon>Arthropoda</taxon>
        <taxon>Crustacea</taxon>
        <taxon>Multicrustacea</taxon>
        <taxon>Malacostraca</taxon>
        <taxon>Eumalacostraca</taxon>
        <taxon>Eucarida</taxon>
        <taxon>Decapoda</taxon>
        <taxon>Dendrobranchiata</taxon>
        <taxon>Penaeoidea</taxon>
        <taxon>Penaeidae</taxon>
        <taxon>Penaeus</taxon>
    </lineage>
</organism>
<gene>
    <name evidence="19" type="ORF">C7M84_005978</name>
</gene>
<dbReference type="UniPathway" id="UPA00098">
    <property type="reaction ID" value="UER00359"/>
</dbReference>
<keyword evidence="7" id="KW-0808">Transferase</keyword>
<dbReference type="InterPro" id="IPR016163">
    <property type="entry name" value="Ald_DH_C"/>
</dbReference>
<dbReference type="PROSITE" id="PS01223">
    <property type="entry name" value="PROA"/>
    <property type="match status" value="1"/>
</dbReference>
<reference evidence="19 20" key="1">
    <citation type="submission" date="2018-04" db="EMBL/GenBank/DDBJ databases">
        <authorList>
            <person name="Zhang X."/>
            <person name="Yuan J."/>
            <person name="Li F."/>
            <person name="Xiang J."/>
        </authorList>
    </citation>
    <scope>NUCLEOTIDE SEQUENCE [LARGE SCALE GENOMIC DNA]</scope>
    <source>
        <tissue evidence="19">Muscle</tissue>
    </source>
</reference>
<reference evidence="19 20" key="2">
    <citation type="submission" date="2019-01" db="EMBL/GenBank/DDBJ databases">
        <title>The decoding of complex shrimp genome reveals the adaptation for benthos swimmer, frequently molting mechanism and breeding impact on genome.</title>
        <authorList>
            <person name="Sun Y."/>
            <person name="Gao Y."/>
            <person name="Yu Y."/>
        </authorList>
    </citation>
    <scope>NUCLEOTIDE SEQUENCE [LARGE SCALE GENOMIC DNA]</scope>
    <source>
        <tissue evidence="19">Muscle</tissue>
    </source>
</reference>
<comment type="catalytic activity">
    <reaction evidence="14">
        <text>L-glutamate 5-semialdehyde + phosphate + NADP(+) = L-glutamyl 5-phosphate + NADPH + H(+)</text>
        <dbReference type="Rhea" id="RHEA:19541"/>
        <dbReference type="ChEBI" id="CHEBI:15378"/>
        <dbReference type="ChEBI" id="CHEBI:43474"/>
        <dbReference type="ChEBI" id="CHEBI:57783"/>
        <dbReference type="ChEBI" id="CHEBI:58066"/>
        <dbReference type="ChEBI" id="CHEBI:58274"/>
        <dbReference type="ChEBI" id="CHEBI:58349"/>
        <dbReference type="EC" id="1.2.1.41"/>
    </reaction>
</comment>
<dbReference type="InterPro" id="IPR016162">
    <property type="entry name" value="Ald_DH_N"/>
</dbReference>
<dbReference type="GO" id="GO:0055129">
    <property type="term" value="P:L-proline biosynthetic process"/>
    <property type="evidence" value="ECO:0007669"/>
    <property type="project" value="UniProtKB-UniPathway"/>
</dbReference>
<evidence type="ECO:0000313" key="20">
    <source>
        <dbReference type="Proteomes" id="UP000283509"/>
    </source>
</evidence>
<dbReference type="FunFam" id="3.40.1160.10:FF:000032">
    <property type="entry name" value="Delta-1-pyrroline-5-carboxylate synthase"/>
    <property type="match status" value="1"/>
</dbReference>
<dbReference type="CDD" id="cd04256">
    <property type="entry name" value="AAK_P5CS_ProBA"/>
    <property type="match status" value="1"/>
</dbReference>
<evidence type="ECO:0000256" key="9">
    <source>
        <dbReference type="ARBA" id="ARBA00022777"/>
    </source>
</evidence>
<dbReference type="InterPro" id="IPR001048">
    <property type="entry name" value="Asp/Glu/Uridylate_kinase"/>
</dbReference>
<dbReference type="Gene3D" id="3.40.1160.10">
    <property type="entry name" value="Acetylglutamate kinase-like"/>
    <property type="match status" value="1"/>
</dbReference>
<dbReference type="PANTHER" id="PTHR11063">
    <property type="entry name" value="GLUTAMATE SEMIALDEHYDE DEHYDROGENASE"/>
    <property type="match status" value="1"/>
</dbReference>
<evidence type="ECO:0000259" key="18">
    <source>
        <dbReference type="Pfam" id="PF00696"/>
    </source>
</evidence>
<keyword evidence="20" id="KW-1185">Reference proteome</keyword>
<feature type="region of interest" description="Disordered" evidence="16">
    <location>
        <begin position="859"/>
        <end position="910"/>
    </location>
</feature>
<evidence type="ECO:0000256" key="13">
    <source>
        <dbReference type="ARBA" id="ARBA00023268"/>
    </source>
</evidence>
<sequence length="972" mass="105353">MVPFRKVLGPVVRLPVSKTASSSFEIVPRNTRLSVAPSSKAFPHLPDSYGEPWYSSKGNKGASLRVSFLGAYRSSLSSANVAFGRSIASYQRRAYSTKSHWSSLHLDASRSISRIEGSRAAFQHRQQLQHSRRIVVKLGSAVITRRDGYGLALGRLASIVEQVAELQNEGREMMMVTSGAVAFGKQKMAQELLMSLSMRETLSGKDNLRGEEVKSMLAPRASAAVGQSGLMSLYEAMFAQYGVKVAQILITKPDFYNNETRQNLISTINELIALNILPIINTNDAVTPPPDVDEEVSRKLDIRDNDSLAARLASEVETDLLILMTDVDGIFNKPPGEEGARLIDNFSPNMISSLEFGAKSNVGTGGMDSKVKAASWALERGTSVVICNGLAQGAIKGIVHGRKIGTFFTTSNSVGLEVEVLAKNARRGGRLLQSLNPEDRASAIMTLAELLETRQADILVANQRDLEEAEKTGLSAALKSRLRLTPAKLNSLADGLRQIASDSHDMVGRVLSKTLIAEGIELRKVTVPIGVLLVIFESRPDCLPQVAALAMATGNGLLLKGGKEAAHSNQALIELVKEALGTVGVAGAISMVTKRDDISDLLQLEEFIDLVIPRGSSDLVRTIQEQSQSIPVLGHAEGICHVYIDKDADLEKAVKIVRDAKCDYPSACNAMETLLIHEEIFKNSDLFTSVCQALQREGVQINAGPRLSKMLTFGPPVAKSFKVEFSDLECIIELVSDMDEAINHIHRFGSSHTDVIVTEDEAAADRFLNSVDSACVFHNVSSRFADGYRLGLGAEVGISTARIHARGPVGMEGLLTTKWILKGNYGVASEFTEGRRNFIHKKLPVETDFDLGSIHVEHESAQQGESNLKPSTTSAQPPVAGGCGHSESQLHPCDGDEPGGESPTTRRGLGAIPDCEVRSQTEDDLRAISVSLTPTNDNVSLMDKPLSPIHQWLAVPEHIFHDSVLLKRFIYS</sequence>
<keyword evidence="12" id="KW-0560">Oxidoreductase</keyword>
<dbReference type="Proteomes" id="UP000283509">
    <property type="component" value="Unassembled WGS sequence"/>
</dbReference>
<dbReference type="NCBIfam" id="TIGR00407">
    <property type="entry name" value="proA"/>
    <property type="match status" value="1"/>
</dbReference>
<evidence type="ECO:0000256" key="10">
    <source>
        <dbReference type="ARBA" id="ARBA00022840"/>
    </source>
</evidence>
<dbReference type="Gene3D" id="3.40.605.10">
    <property type="entry name" value="Aldehyde Dehydrogenase, Chain A, domain 1"/>
    <property type="match status" value="1"/>
</dbReference>
<dbReference type="Gene3D" id="3.40.309.10">
    <property type="entry name" value="Aldehyde Dehydrogenase, Chain A, domain 2"/>
    <property type="match status" value="1"/>
</dbReference>
<dbReference type="NCBIfam" id="TIGR01092">
    <property type="entry name" value="P5CS"/>
    <property type="match status" value="1"/>
</dbReference>
<dbReference type="InterPro" id="IPR005715">
    <property type="entry name" value="Glu_5kinase/COase_Synthase"/>
</dbReference>
<dbReference type="PRINTS" id="PR00474">
    <property type="entry name" value="GLU5KINASE"/>
</dbReference>
<evidence type="ECO:0000256" key="11">
    <source>
        <dbReference type="ARBA" id="ARBA00022857"/>
    </source>
</evidence>
<evidence type="ECO:0000256" key="3">
    <source>
        <dbReference type="ARBA" id="ARBA00006300"/>
    </source>
</evidence>
<evidence type="ECO:0000256" key="16">
    <source>
        <dbReference type="SAM" id="MobiDB-lite"/>
    </source>
</evidence>
<dbReference type="AlphaFoldDB" id="A0A3R7SUC6"/>
<dbReference type="STRING" id="6689.A0A3R7SUC6"/>
<evidence type="ECO:0000313" key="19">
    <source>
        <dbReference type="EMBL" id="ROT75485.1"/>
    </source>
</evidence>
<keyword evidence="9" id="KW-0418">Kinase</keyword>
<dbReference type="GO" id="GO:0005524">
    <property type="term" value="F:ATP binding"/>
    <property type="evidence" value="ECO:0007669"/>
    <property type="project" value="UniProtKB-KW"/>
</dbReference>
<keyword evidence="13" id="KW-0511">Multifunctional enzyme</keyword>
<evidence type="ECO:0000256" key="2">
    <source>
        <dbReference type="ARBA" id="ARBA00005185"/>
    </source>
</evidence>
<evidence type="ECO:0000256" key="12">
    <source>
        <dbReference type="ARBA" id="ARBA00023002"/>
    </source>
</evidence>
<dbReference type="HAMAP" id="MF_00456">
    <property type="entry name" value="ProB"/>
    <property type="match status" value="1"/>
</dbReference>
<feature type="domain" description="Aldehyde dehydrogenase" evidence="17">
    <location>
        <begin position="417"/>
        <end position="718"/>
    </location>
</feature>
<evidence type="ECO:0000256" key="4">
    <source>
        <dbReference type="ARBA" id="ARBA00009302"/>
    </source>
</evidence>
<dbReference type="InterPro" id="IPR005766">
    <property type="entry name" value="P5_carboxy_syn"/>
</dbReference>
<keyword evidence="6" id="KW-0641">Proline biosynthesis</keyword>
<feature type="domain" description="Aspartate/glutamate/uridylate kinase" evidence="18">
    <location>
        <begin position="133"/>
        <end position="388"/>
    </location>
</feature>
<dbReference type="InterPro" id="IPR001057">
    <property type="entry name" value="Glu/AcGlu_kinase"/>
</dbReference>
<comment type="similarity">
    <text evidence="4">In the N-terminal section; belongs to the glutamate 5-kinase family.</text>
</comment>
<dbReference type="InterPro" id="IPR000965">
    <property type="entry name" value="GPR_dom"/>
</dbReference>
<comment type="similarity">
    <text evidence="3">In the C-terminal section; belongs to the gamma-glutamyl phosphate reductase family.</text>
</comment>
<dbReference type="PROSITE" id="PS00902">
    <property type="entry name" value="GLUTAMATE_5_KINASE"/>
    <property type="match status" value="1"/>
</dbReference>
<comment type="pathway">
    <text evidence="1">Amino-acid biosynthesis; L-proline biosynthesis; L-glutamate 5-semialdehyde from L-glutamate: step 2/2.</text>
</comment>
<keyword evidence="11" id="KW-0521">NADP</keyword>
<comment type="catalytic activity">
    <reaction evidence="15">
        <text>L-glutamate + ATP = L-glutamyl 5-phosphate + ADP</text>
        <dbReference type="Rhea" id="RHEA:14877"/>
        <dbReference type="ChEBI" id="CHEBI:29985"/>
        <dbReference type="ChEBI" id="CHEBI:30616"/>
        <dbReference type="ChEBI" id="CHEBI:58274"/>
        <dbReference type="ChEBI" id="CHEBI:456216"/>
        <dbReference type="EC" id="2.7.2.11"/>
    </reaction>
</comment>
<dbReference type="FunFam" id="3.40.309.10:FF:000011">
    <property type="entry name" value="Delta-1-pyrroline-5-carboxylate synthase"/>
    <property type="match status" value="1"/>
</dbReference>
<dbReference type="EMBL" id="QCYY01001772">
    <property type="protein sequence ID" value="ROT75485.1"/>
    <property type="molecule type" value="Genomic_DNA"/>
</dbReference>
<comment type="caution">
    <text evidence="19">The sequence shown here is derived from an EMBL/GenBank/DDBJ whole genome shotgun (WGS) entry which is preliminary data.</text>
</comment>
<dbReference type="OrthoDB" id="1934954at2759"/>
<dbReference type="HAMAP" id="MF_00412">
    <property type="entry name" value="ProA"/>
    <property type="match status" value="1"/>
</dbReference>
<proteinExistence type="inferred from homology"/>
<accession>A0A3R7SUC6</accession>
<dbReference type="CDD" id="cd07079">
    <property type="entry name" value="ALDH_F18-19_ProA-GPR"/>
    <property type="match status" value="1"/>
</dbReference>
<evidence type="ECO:0000256" key="5">
    <source>
        <dbReference type="ARBA" id="ARBA00022605"/>
    </source>
</evidence>
<dbReference type="SUPFAM" id="SSF53720">
    <property type="entry name" value="ALDH-like"/>
    <property type="match status" value="1"/>
</dbReference>
<keyword evidence="10" id="KW-0067">ATP-binding</keyword>
<keyword evidence="5" id="KW-0028">Amino-acid biosynthesis</keyword>
<dbReference type="GO" id="GO:0004349">
    <property type="term" value="F:glutamate 5-kinase activity"/>
    <property type="evidence" value="ECO:0007669"/>
    <property type="project" value="UniProtKB-EC"/>
</dbReference>
<dbReference type="Pfam" id="PF00696">
    <property type="entry name" value="AA_kinase"/>
    <property type="match status" value="1"/>
</dbReference>
<dbReference type="GO" id="GO:0004350">
    <property type="term" value="F:glutamate-5-semialdehyde dehydrogenase activity"/>
    <property type="evidence" value="ECO:0007669"/>
    <property type="project" value="UniProtKB-EC"/>
</dbReference>
<evidence type="ECO:0000256" key="8">
    <source>
        <dbReference type="ARBA" id="ARBA00022741"/>
    </source>
</evidence>
<evidence type="ECO:0000256" key="1">
    <source>
        <dbReference type="ARBA" id="ARBA00004985"/>
    </source>
</evidence>
<evidence type="ECO:0000256" key="6">
    <source>
        <dbReference type="ARBA" id="ARBA00022650"/>
    </source>
</evidence>
<dbReference type="InterPro" id="IPR019797">
    <property type="entry name" value="Glutamate_5-kinase_CS"/>
</dbReference>
<dbReference type="InterPro" id="IPR036393">
    <property type="entry name" value="AceGlu_kinase-like_sf"/>
</dbReference>
<dbReference type="PANTHER" id="PTHR11063:SF8">
    <property type="entry name" value="DELTA-1-PYRROLINE-5-CARBOXYLATE SYNTHASE"/>
    <property type="match status" value="1"/>
</dbReference>
<keyword evidence="8" id="KW-0547">Nucleotide-binding</keyword>
<dbReference type="NCBIfam" id="TIGR01027">
    <property type="entry name" value="proB"/>
    <property type="match status" value="1"/>
</dbReference>
<dbReference type="InterPro" id="IPR016161">
    <property type="entry name" value="Ald_DH/histidinol_DH"/>
</dbReference>
<evidence type="ECO:0000259" key="17">
    <source>
        <dbReference type="Pfam" id="PF00171"/>
    </source>
</evidence>
<feature type="compositionally biased region" description="Polar residues" evidence="16">
    <location>
        <begin position="861"/>
        <end position="876"/>
    </location>
</feature>
<evidence type="ECO:0000256" key="7">
    <source>
        <dbReference type="ARBA" id="ARBA00022679"/>
    </source>
</evidence>
<dbReference type="SUPFAM" id="SSF53633">
    <property type="entry name" value="Carbamate kinase-like"/>
    <property type="match status" value="1"/>
</dbReference>
<evidence type="ECO:0000256" key="14">
    <source>
        <dbReference type="ARBA" id="ARBA00049024"/>
    </source>
</evidence>
<name>A0A3R7SUC6_PENVA</name>
<dbReference type="Pfam" id="PF00171">
    <property type="entry name" value="Aldedh"/>
    <property type="match status" value="1"/>
</dbReference>